<dbReference type="STRING" id="573413.Spirs_2537"/>
<dbReference type="GO" id="GO:0005829">
    <property type="term" value="C:cytosol"/>
    <property type="evidence" value="ECO:0007669"/>
    <property type="project" value="TreeGrafter"/>
</dbReference>
<dbReference type="eggNOG" id="COG0372">
    <property type="taxonomic scope" value="Bacteria"/>
</dbReference>
<dbReference type="RefSeq" id="WP_013255112.1">
    <property type="nucleotide sequence ID" value="NC_014364.1"/>
</dbReference>
<feature type="active site" evidence="6">
    <location>
        <position position="385"/>
    </location>
</feature>
<feature type="active site" evidence="6">
    <location>
        <position position="326"/>
    </location>
</feature>
<dbReference type="KEGG" id="ssm:Spirs_2537"/>
<dbReference type="OrthoDB" id="9800864at2"/>
<comment type="similarity">
    <text evidence="2 5">Belongs to the citrate synthase family.</text>
</comment>
<keyword evidence="3 5" id="KW-0808">Transferase</keyword>
<dbReference type="PIRSF" id="PIRSF001369">
    <property type="entry name" value="Citrate_synth"/>
    <property type="match status" value="1"/>
</dbReference>
<proteinExistence type="inferred from homology"/>
<dbReference type="UniPathway" id="UPA00223"/>
<dbReference type="NCBIfam" id="NF010635">
    <property type="entry name" value="PRK14032.1"/>
    <property type="match status" value="1"/>
</dbReference>
<evidence type="ECO:0000256" key="5">
    <source>
        <dbReference type="PIRNR" id="PIRNR001369"/>
    </source>
</evidence>
<keyword evidence="8" id="KW-1185">Reference proteome</keyword>
<evidence type="ECO:0000256" key="4">
    <source>
        <dbReference type="ARBA" id="ARBA00049288"/>
    </source>
</evidence>
<dbReference type="HOGENOM" id="CLU_025068_2_2_12"/>
<gene>
    <name evidence="7" type="ordered locus">Spirs_2537</name>
</gene>
<evidence type="ECO:0000256" key="3">
    <source>
        <dbReference type="ARBA" id="ARBA00022679"/>
    </source>
</evidence>
<dbReference type="InterPro" id="IPR016143">
    <property type="entry name" value="Citrate_synth-like_sm_a-sub"/>
</dbReference>
<dbReference type="PANTHER" id="PTHR11739:SF4">
    <property type="entry name" value="CITRATE SYNTHASE, PEROXISOMAL"/>
    <property type="match status" value="1"/>
</dbReference>
<dbReference type="GO" id="GO:0005975">
    <property type="term" value="P:carbohydrate metabolic process"/>
    <property type="evidence" value="ECO:0007669"/>
    <property type="project" value="TreeGrafter"/>
</dbReference>
<dbReference type="InterPro" id="IPR016142">
    <property type="entry name" value="Citrate_synth-like_lrg_a-sub"/>
</dbReference>
<evidence type="ECO:0000256" key="1">
    <source>
        <dbReference type="ARBA" id="ARBA00004751"/>
    </source>
</evidence>
<reference evidence="7 8" key="1">
    <citation type="journal article" date="2010" name="Stand. Genomic Sci.">
        <title>Complete genome sequence of Spirochaeta smaragdinae type strain (SEBR 4228).</title>
        <authorList>
            <person name="Mavromatis K."/>
            <person name="Yasawong M."/>
            <person name="Chertkov O."/>
            <person name="Lapidus A."/>
            <person name="Lucas S."/>
            <person name="Nolan M."/>
            <person name="Del Rio T.G."/>
            <person name="Tice H."/>
            <person name="Cheng J.F."/>
            <person name="Pitluck S."/>
            <person name="Liolios K."/>
            <person name="Ivanova N."/>
            <person name="Tapia R."/>
            <person name="Han C."/>
            <person name="Bruce D."/>
            <person name="Goodwin L."/>
            <person name="Pati A."/>
            <person name="Chen A."/>
            <person name="Palaniappan K."/>
            <person name="Land M."/>
            <person name="Hauser L."/>
            <person name="Chang Y.J."/>
            <person name="Jeffries C.D."/>
            <person name="Detter J.C."/>
            <person name="Rohde M."/>
            <person name="Brambilla E."/>
            <person name="Spring S."/>
            <person name="Goker M."/>
            <person name="Sikorski J."/>
            <person name="Woyke T."/>
            <person name="Bristow J."/>
            <person name="Eisen J.A."/>
            <person name="Markowitz V."/>
            <person name="Hugenholtz P."/>
            <person name="Klenk H.P."/>
            <person name="Kyrpides N.C."/>
        </authorList>
    </citation>
    <scope>NUCLEOTIDE SEQUENCE [LARGE SCALE GENOMIC DNA]</scope>
    <source>
        <strain evidence="8">DSM 11293 / JCM 15392 / SEBR 4228</strain>
    </source>
</reference>
<dbReference type="Pfam" id="PF00285">
    <property type="entry name" value="Citrate_synt"/>
    <property type="match status" value="1"/>
</dbReference>
<comment type="pathway">
    <text evidence="1">Carbohydrate metabolism; tricarboxylic acid cycle; isocitrate from oxaloacetate: step 1/2.</text>
</comment>
<dbReference type="GO" id="GO:0036440">
    <property type="term" value="F:citrate synthase activity"/>
    <property type="evidence" value="ECO:0007669"/>
    <property type="project" value="UniProtKB-EC"/>
</dbReference>
<dbReference type="EMBL" id="CP002116">
    <property type="protein sequence ID" value="ADK81650.1"/>
    <property type="molecule type" value="Genomic_DNA"/>
</dbReference>
<dbReference type="PRINTS" id="PR00143">
    <property type="entry name" value="CITRTSNTHASE"/>
</dbReference>
<protein>
    <recommendedName>
        <fullName evidence="5">Citrate synthase</fullName>
    </recommendedName>
</protein>
<evidence type="ECO:0000256" key="2">
    <source>
        <dbReference type="ARBA" id="ARBA00010566"/>
    </source>
</evidence>
<evidence type="ECO:0000313" key="7">
    <source>
        <dbReference type="EMBL" id="ADK81650.1"/>
    </source>
</evidence>
<dbReference type="Gene3D" id="1.10.230.10">
    <property type="entry name" value="Cytochrome P450-Terp, domain 2"/>
    <property type="match status" value="1"/>
</dbReference>
<dbReference type="Proteomes" id="UP000002318">
    <property type="component" value="Chromosome"/>
</dbReference>
<dbReference type="InterPro" id="IPR002020">
    <property type="entry name" value="Citrate_synthase"/>
</dbReference>
<dbReference type="CDD" id="cd06113">
    <property type="entry name" value="citrate_synt_like_1_2"/>
    <property type="match status" value="1"/>
</dbReference>
<comment type="catalytic activity">
    <reaction evidence="4">
        <text>oxaloacetate + acetyl-CoA + H2O = citrate + CoA + H(+)</text>
        <dbReference type="Rhea" id="RHEA:16845"/>
        <dbReference type="ChEBI" id="CHEBI:15377"/>
        <dbReference type="ChEBI" id="CHEBI:15378"/>
        <dbReference type="ChEBI" id="CHEBI:16452"/>
        <dbReference type="ChEBI" id="CHEBI:16947"/>
        <dbReference type="ChEBI" id="CHEBI:57287"/>
        <dbReference type="ChEBI" id="CHEBI:57288"/>
        <dbReference type="EC" id="2.3.3.16"/>
    </reaction>
</comment>
<dbReference type="GO" id="GO:0006099">
    <property type="term" value="P:tricarboxylic acid cycle"/>
    <property type="evidence" value="ECO:0007669"/>
    <property type="project" value="UniProtKB-UniPathway"/>
</dbReference>
<evidence type="ECO:0000256" key="6">
    <source>
        <dbReference type="PIRSR" id="PIRSR001369-1"/>
    </source>
</evidence>
<accession>E1R4A9</accession>
<dbReference type="Gene3D" id="1.10.580.10">
    <property type="entry name" value="Citrate Synthase, domain 1"/>
    <property type="match status" value="1"/>
</dbReference>
<dbReference type="AlphaFoldDB" id="E1R4A9"/>
<name>E1R4A9_SEDSS</name>
<dbReference type="SUPFAM" id="SSF48256">
    <property type="entry name" value="Citrate synthase"/>
    <property type="match status" value="1"/>
</dbReference>
<sequence length="450" mass="50595">MVNSIDMQRLSAIILKNNQIDPSFFSRYDVKRGLRNNDGTGVLVGLTQIGDVHGYIVDEKEKVPVEGRLRYRGIDVADLVNGFQRERRFGYEETVYLLLFGQLPNEAELEEFKTVLGSRRLLPDGFTEDMILTAPSSNIMNKLARSVLASYSYDDNAEDSSIENVLRQAVCLIARFPVFVSYGFQAKQHYHANKTLFIHSPDPKLGTAENLLRLIRPDAKYTKLEAELLDLALVLHAEHGGGNNSAFTIHVVSSSDTDTYSAVAAAVGSLKGAKHGGANIKVREMIEDFKANVGDWKDEEEISTYIEKIVRKEAYDKSGLVYGMGHAVYTYSDPRAVLLKEKARILAQEKGLLEEFELYHMIERLSPAVIGRLKGVDKVICANVDFYSGFVYAMLGIPQDLYTPIFAVARIAGWCAHRIEEIINGGRIMRPAYKHIRTVQREYLPLHERV</sequence>
<evidence type="ECO:0000313" key="8">
    <source>
        <dbReference type="Proteomes" id="UP000002318"/>
    </source>
</evidence>
<organism evidence="7 8">
    <name type="scientific">Sediminispirochaeta smaragdinae (strain DSM 11293 / JCM 15392 / SEBR 4228)</name>
    <name type="common">Spirochaeta smaragdinae</name>
    <dbReference type="NCBI Taxonomy" id="573413"/>
    <lineage>
        <taxon>Bacteria</taxon>
        <taxon>Pseudomonadati</taxon>
        <taxon>Spirochaetota</taxon>
        <taxon>Spirochaetia</taxon>
        <taxon>Spirochaetales</taxon>
        <taxon>Spirochaetaceae</taxon>
        <taxon>Sediminispirochaeta</taxon>
    </lineage>
</organism>
<dbReference type="InterPro" id="IPR024176">
    <property type="entry name" value="Citrate_synthase_bac-typ"/>
</dbReference>
<dbReference type="PANTHER" id="PTHR11739">
    <property type="entry name" value="CITRATE SYNTHASE"/>
    <property type="match status" value="1"/>
</dbReference>
<dbReference type="InterPro" id="IPR036969">
    <property type="entry name" value="Citrate_synthase_sf"/>
</dbReference>